<name>A0ABQ6GY24_9GAMM</name>
<evidence type="ECO:0000313" key="3">
    <source>
        <dbReference type="EMBL" id="GLX79502.1"/>
    </source>
</evidence>
<feature type="signal peptide" evidence="2">
    <location>
        <begin position="1"/>
        <end position="18"/>
    </location>
</feature>
<keyword evidence="2" id="KW-0732">Signal</keyword>
<dbReference type="RefSeq" id="WP_284245414.1">
    <property type="nucleotide sequence ID" value="NZ_BSST01000001.1"/>
</dbReference>
<evidence type="ECO:0000256" key="1">
    <source>
        <dbReference type="ARBA" id="ARBA00008728"/>
    </source>
</evidence>
<dbReference type="EMBL" id="BSST01000001">
    <property type="protein sequence ID" value="GLX79502.1"/>
    <property type="molecule type" value="Genomic_DNA"/>
</dbReference>
<comment type="similarity">
    <text evidence="1">Belongs to the nucleoside-specific channel-forming outer membrane porin (Tsx) (TC 1.B.10) family.</text>
</comment>
<keyword evidence="4" id="KW-1185">Reference proteome</keyword>
<protein>
    <submittedName>
        <fullName evidence="3">Ion channel protein Tsx</fullName>
    </submittedName>
</protein>
<comment type="caution">
    <text evidence="3">The sequence shown here is derived from an EMBL/GenBank/DDBJ whole genome shotgun (WGS) entry which is preliminary data.</text>
</comment>
<proteinExistence type="inferred from homology"/>
<accession>A0ABQ6GY24</accession>
<dbReference type="Pfam" id="PF03502">
    <property type="entry name" value="Channel_Tsx"/>
    <property type="match status" value="1"/>
</dbReference>
<reference evidence="3 4" key="1">
    <citation type="submission" date="2023-03" db="EMBL/GenBank/DDBJ databases">
        <title>Draft genome sequence of Thalassotalea insulae KCTC 62186T.</title>
        <authorList>
            <person name="Sawabe T."/>
        </authorList>
    </citation>
    <scope>NUCLEOTIDE SEQUENCE [LARGE SCALE GENOMIC DNA]</scope>
    <source>
        <strain evidence="3 4">KCTC 62186</strain>
    </source>
</reference>
<evidence type="ECO:0000313" key="4">
    <source>
        <dbReference type="Proteomes" id="UP001157186"/>
    </source>
</evidence>
<dbReference type="SUPFAM" id="SSF111364">
    <property type="entry name" value="Tsx-like channel"/>
    <property type="match status" value="1"/>
</dbReference>
<feature type="chain" id="PRO_5047204833" evidence="2">
    <location>
        <begin position="19"/>
        <end position="225"/>
    </location>
</feature>
<sequence>MKQLIAMFSLLLTLQCQAEVLWSDISATLLQGNDYEVGDNNRTVFTFEHAAGYSWGDSFLFVDRLHSNNGDRETYAEFSPRWQLSNYQNDFLENIYLATTAEVGENFTNYLIGVGTNLKIPHFLYFKANFYHKNNDFGDNAMQSTLSWAVPIGPLMYDGFIDYVSSTDDSHTTMNLTSQLKYNIGEAMNLKNKFYIGIEYVFWLNKYGIKDVDENNVNLLVKYHF</sequence>
<evidence type="ECO:0000256" key="2">
    <source>
        <dbReference type="SAM" id="SignalP"/>
    </source>
</evidence>
<organism evidence="3 4">
    <name type="scientific">Thalassotalea insulae</name>
    <dbReference type="NCBI Taxonomy" id="2056778"/>
    <lineage>
        <taxon>Bacteria</taxon>
        <taxon>Pseudomonadati</taxon>
        <taxon>Pseudomonadota</taxon>
        <taxon>Gammaproteobacteria</taxon>
        <taxon>Alteromonadales</taxon>
        <taxon>Colwelliaceae</taxon>
        <taxon>Thalassotalea</taxon>
    </lineage>
</organism>
<dbReference type="Gene3D" id="2.40.230.20">
    <property type="entry name" value="Nucleoside-specific channel-forming protein, Tsx-like"/>
    <property type="match status" value="1"/>
</dbReference>
<dbReference type="InterPro" id="IPR036777">
    <property type="entry name" value="Channel_Tsx-like_sf"/>
</dbReference>
<dbReference type="Proteomes" id="UP001157186">
    <property type="component" value="Unassembled WGS sequence"/>
</dbReference>
<gene>
    <name evidence="3" type="primary">tsx</name>
    <name evidence="3" type="ORF">tinsulaeT_28420</name>
</gene>
<dbReference type="InterPro" id="IPR018013">
    <property type="entry name" value="Channel_Tsx-like"/>
</dbReference>